<dbReference type="InterPro" id="IPR010982">
    <property type="entry name" value="Lambda_DNA-bd_dom_sf"/>
</dbReference>
<evidence type="ECO:0000256" key="3">
    <source>
        <dbReference type="ARBA" id="ARBA00023163"/>
    </source>
</evidence>
<keyword evidence="2 7" id="KW-0238">DNA-binding</keyword>
<dbReference type="Proteomes" id="UP000321723">
    <property type="component" value="Unassembled WGS sequence"/>
</dbReference>
<evidence type="ECO:0000259" key="5">
    <source>
        <dbReference type="PROSITE" id="PS50932"/>
    </source>
</evidence>
<dbReference type="InterPro" id="IPR046335">
    <property type="entry name" value="LacI/GalR-like_sensor"/>
</dbReference>
<dbReference type="InterPro" id="IPR028082">
    <property type="entry name" value="Peripla_BP_I"/>
</dbReference>
<evidence type="ECO:0000313" key="6">
    <source>
        <dbReference type="EMBL" id="GEL47714.1"/>
    </source>
</evidence>
<dbReference type="PROSITE" id="PS50932">
    <property type="entry name" value="HTH_LACI_2"/>
    <property type="match status" value="1"/>
</dbReference>
<dbReference type="Pfam" id="PF13377">
    <property type="entry name" value="Peripla_BP_3"/>
    <property type="match status" value="1"/>
</dbReference>
<accession>A0A511FGK6</accession>
<dbReference type="RefSeq" id="WP_146839063.1">
    <property type="nucleotide sequence ID" value="NZ_BJVQ01000046.1"/>
</dbReference>
<protein>
    <submittedName>
        <fullName evidence="7">DNA-binding LacI/PurR family transcriptional regulator</fullName>
    </submittedName>
    <submittedName>
        <fullName evidence="6">LacI family transcriptional regulator</fullName>
    </submittedName>
</protein>
<keyword evidence="3" id="KW-0804">Transcription</keyword>
<evidence type="ECO:0000256" key="4">
    <source>
        <dbReference type="SAM" id="MobiDB-lite"/>
    </source>
</evidence>
<dbReference type="EMBL" id="JACHDN010000001">
    <property type="protein sequence ID" value="MBB5471733.1"/>
    <property type="molecule type" value="Genomic_DNA"/>
</dbReference>
<dbReference type="Gene3D" id="3.40.50.2300">
    <property type="match status" value="2"/>
</dbReference>
<comment type="caution">
    <text evidence="6">The sequence shown here is derived from an EMBL/GenBank/DDBJ whole genome shotgun (WGS) entry which is preliminary data.</text>
</comment>
<feature type="compositionally biased region" description="Basic residues" evidence="4">
    <location>
        <begin position="355"/>
        <end position="365"/>
    </location>
</feature>
<reference evidence="7 9" key="2">
    <citation type="submission" date="2020-08" db="EMBL/GenBank/DDBJ databases">
        <title>Sequencing the genomes of 1000 actinobacteria strains.</title>
        <authorList>
            <person name="Klenk H.-P."/>
        </authorList>
    </citation>
    <scope>NUCLEOTIDE SEQUENCE [LARGE SCALE GENOMIC DNA]</scope>
    <source>
        <strain evidence="7 9">DSM 9581</strain>
    </source>
</reference>
<dbReference type="EMBL" id="BJVQ01000046">
    <property type="protein sequence ID" value="GEL47714.1"/>
    <property type="molecule type" value="Genomic_DNA"/>
</dbReference>
<feature type="region of interest" description="Disordered" evidence="4">
    <location>
        <begin position="336"/>
        <end position="376"/>
    </location>
</feature>
<dbReference type="Proteomes" id="UP000564629">
    <property type="component" value="Unassembled WGS sequence"/>
</dbReference>
<dbReference type="InterPro" id="IPR000843">
    <property type="entry name" value="HTH_LacI"/>
</dbReference>
<name>A0A511FGK6_9CELL</name>
<dbReference type="AlphaFoldDB" id="A0A511FGK6"/>
<feature type="domain" description="HTH lacI-type" evidence="5">
    <location>
        <begin position="3"/>
        <end position="57"/>
    </location>
</feature>
<dbReference type="Pfam" id="PF00356">
    <property type="entry name" value="LacI"/>
    <property type="match status" value="1"/>
</dbReference>
<gene>
    <name evidence="6" type="ORF">CHO01_28300</name>
    <name evidence="7" type="ORF">HNR08_000469</name>
</gene>
<reference evidence="6 8" key="1">
    <citation type="submission" date="2019-07" db="EMBL/GenBank/DDBJ databases">
        <title>Whole genome shotgun sequence of Cellulomonas hominis NBRC 16055.</title>
        <authorList>
            <person name="Hosoyama A."/>
            <person name="Uohara A."/>
            <person name="Ohji S."/>
            <person name="Ichikawa N."/>
        </authorList>
    </citation>
    <scope>NUCLEOTIDE SEQUENCE [LARGE SCALE GENOMIC DNA]</scope>
    <source>
        <strain evidence="6 8">NBRC 16055</strain>
    </source>
</reference>
<keyword evidence="8" id="KW-1185">Reference proteome</keyword>
<evidence type="ECO:0000313" key="8">
    <source>
        <dbReference type="Proteomes" id="UP000321723"/>
    </source>
</evidence>
<dbReference type="CDD" id="cd01392">
    <property type="entry name" value="HTH_LacI"/>
    <property type="match status" value="1"/>
</dbReference>
<evidence type="ECO:0000256" key="1">
    <source>
        <dbReference type="ARBA" id="ARBA00023015"/>
    </source>
</evidence>
<dbReference type="SUPFAM" id="SSF47413">
    <property type="entry name" value="lambda repressor-like DNA-binding domains"/>
    <property type="match status" value="1"/>
</dbReference>
<evidence type="ECO:0000256" key="2">
    <source>
        <dbReference type="ARBA" id="ARBA00023125"/>
    </source>
</evidence>
<sequence length="376" mass="38810">MVVTMQDVARRAGVALSTVSATLTSARPVSAATRARVVAAMDELGYTRNALARGLASRRSRVLALTYPVGTSGLSRTSAEFVLSAAQVAQERGYQLVLWPFGVADEAGIVEVAGQGLADGVLVMEVHLDDVRVRGLRAAGVPVALIGRTADDGPLPTVDVDFEATLRDAVAHLAALGHRGIAFVNHAAHRVAEGHGPTVRAAAAYERAMTDRGLAPVQVFADESVAGGRAALAGLLAADEAPTAVITMNEDATFGVAAELAARRIAVPRELSVLAVVSSPAVSGQTVPPLTTLHAPGAQLGRAGVDALLALLDTGTPPPPALLPCRLVDCGSTGPVPAPEPALAGAHPQTPTRDGHRRPRRRPARTHTEELDEEDV</sequence>
<dbReference type="GO" id="GO:0000976">
    <property type="term" value="F:transcription cis-regulatory region binding"/>
    <property type="evidence" value="ECO:0007669"/>
    <property type="project" value="TreeGrafter"/>
</dbReference>
<organism evidence="6 8">
    <name type="scientific">Cellulomonas hominis</name>
    <dbReference type="NCBI Taxonomy" id="156981"/>
    <lineage>
        <taxon>Bacteria</taxon>
        <taxon>Bacillati</taxon>
        <taxon>Actinomycetota</taxon>
        <taxon>Actinomycetes</taxon>
        <taxon>Micrococcales</taxon>
        <taxon>Cellulomonadaceae</taxon>
        <taxon>Cellulomonas</taxon>
    </lineage>
</organism>
<dbReference type="SUPFAM" id="SSF53822">
    <property type="entry name" value="Periplasmic binding protein-like I"/>
    <property type="match status" value="1"/>
</dbReference>
<dbReference type="PANTHER" id="PTHR30146:SF153">
    <property type="entry name" value="LACTOSE OPERON REPRESSOR"/>
    <property type="match status" value="1"/>
</dbReference>
<proteinExistence type="predicted"/>
<keyword evidence="1" id="KW-0805">Transcription regulation</keyword>
<evidence type="ECO:0000313" key="9">
    <source>
        <dbReference type="Proteomes" id="UP000564629"/>
    </source>
</evidence>
<dbReference type="Gene3D" id="1.10.260.40">
    <property type="entry name" value="lambda repressor-like DNA-binding domains"/>
    <property type="match status" value="1"/>
</dbReference>
<evidence type="ECO:0000313" key="7">
    <source>
        <dbReference type="EMBL" id="MBB5471733.1"/>
    </source>
</evidence>
<dbReference type="PANTHER" id="PTHR30146">
    <property type="entry name" value="LACI-RELATED TRANSCRIPTIONAL REPRESSOR"/>
    <property type="match status" value="1"/>
</dbReference>
<dbReference type="GO" id="GO:0003700">
    <property type="term" value="F:DNA-binding transcription factor activity"/>
    <property type="evidence" value="ECO:0007669"/>
    <property type="project" value="TreeGrafter"/>
</dbReference>
<dbReference type="OrthoDB" id="252678at2"/>
<dbReference type="SMART" id="SM00354">
    <property type="entry name" value="HTH_LACI"/>
    <property type="match status" value="1"/>
</dbReference>